<keyword evidence="2" id="KW-1185">Reference proteome</keyword>
<organism evidence="1 2">
    <name type="scientific">Trichinella nelsoni</name>
    <dbReference type="NCBI Taxonomy" id="6336"/>
    <lineage>
        <taxon>Eukaryota</taxon>
        <taxon>Metazoa</taxon>
        <taxon>Ecdysozoa</taxon>
        <taxon>Nematoda</taxon>
        <taxon>Enoplea</taxon>
        <taxon>Dorylaimia</taxon>
        <taxon>Trichinellida</taxon>
        <taxon>Trichinellidae</taxon>
        <taxon>Trichinella</taxon>
    </lineage>
</organism>
<evidence type="ECO:0000313" key="1">
    <source>
        <dbReference type="EMBL" id="KRX14962.1"/>
    </source>
</evidence>
<dbReference type="OrthoDB" id="10433093at2759"/>
<sequence length="90" mass="10415">MQLESMSFAFVESYSLKFICAICHVDVINRTIACRTKSRQMLTDYIDLTEQRPQSRDLRWLKLEGLVRCNPDRSPTGYHLPPQGITVHST</sequence>
<dbReference type="EMBL" id="JYDL01000144">
    <property type="protein sequence ID" value="KRX14962.1"/>
    <property type="molecule type" value="Genomic_DNA"/>
</dbReference>
<dbReference type="AlphaFoldDB" id="A0A0V0RKK3"/>
<dbReference type="Proteomes" id="UP000054630">
    <property type="component" value="Unassembled WGS sequence"/>
</dbReference>
<proteinExistence type="predicted"/>
<reference evidence="1 2" key="1">
    <citation type="submission" date="2015-01" db="EMBL/GenBank/DDBJ databases">
        <title>Evolution of Trichinella species and genotypes.</title>
        <authorList>
            <person name="Korhonen P.K."/>
            <person name="Edoardo P."/>
            <person name="Giuseppe L.R."/>
            <person name="Gasser R.B."/>
        </authorList>
    </citation>
    <scope>NUCLEOTIDE SEQUENCE [LARGE SCALE GENOMIC DNA]</scope>
    <source>
        <strain evidence="1">ISS37</strain>
    </source>
</reference>
<gene>
    <name evidence="1" type="ORF">T07_12743</name>
</gene>
<comment type="caution">
    <text evidence="1">The sequence shown here is derived from an EMBL/GenBank/DDBJ whole genome shotgun (WGS) entry which is preliminary data.</text>
</comment>
<name>A0A0V0RKK3_9BILA</name>
<protein>
    <submittedName>
        <fullName evidence="1">Uncharacterized protein</fullName>
    </submittedName>
</protein>
<accession>A0A0V0RKK3</accession>
<evidence type="ECO:0000313" key="2">
    <source>
        <dbReference type="Proteomes" id="UP000054630"/>
    </source>
</evidence>